<dbReference type="EMBL" id="ARYI01000008">
    <property type="protein sequence ID" value="KCZ93121.1"/>
    <property type="molecule type" value="Genomic_DNA"/>
</dbReference>
<dbReference type="PROSITE" id="PS50931">
    <property type="entry name" value="HTH_LYSR"/>
    <property type="match status" value="1"/>
</dbReference>
<dbReference type="PRINTS" id="PR00039">
    <property type="entry name" value="HTHLYSR"/>
</dbReference>
<gene>
    <name evidence="6" type="ORF">HHI_10569</name>
</gene>
<dbReference type="InterPro" id="IPR000847">
    <property type="entry name" value="LysR_HTH_N"/>
</dbReference>
<proteinExistence type="inferred from homology"/>
<keyword evidence="2" id="KW-0805">Transcription regulation</keyword>
<protein>
    <submittedName>
        <fullName evidence="6">LysR family transcriptional regulator</fullName>
    </submittedName>
</protein>
<dbReference type="SUPFAM" id="SSF53850">
    <property type="entry name" value="Periplasmic binding protein-like II"/>
    <property type="match status" value="1"/>
</dbReference>
<comment type="similarity">
    <text evidence="1">Belongs to the LysR transcriptional regulatory family.</text>
</comment>
<accession>A0A059FRI2</accession>
<evidence type="ECO:0000256" key="1">
    <source>
        <dbReference type="ARBA" id="ARBA00009437"/>
    </source>
</evidence>
<dbReference type="GO" id="GO:0003700">
    <property type="term" value="F:DNA-binding transcription factor activity"/>
    <property type="evidence" value="ECO:0007669"/>
    <property type="project" value="InterPro"/>
</dbReference>
<evidence type="ECO:0000259" key="5">
    <source>
        <dbReference type="PROSITE" id="PS50931"/>
    </source>
</evidence>
<evidence type="ECO:0000256" key="4">
    <source>
        <dbReference type="ARBA" id="ARBA00023163"/>
    </source>
</evidence>
<dbReference type="PATRIC" id="fig|1280951.3.peg.2131"/>
<keyword evidence="3" id="KW-0238">DNA-binding</keyword>
<dbReference type="Gene3D" id="1.10.10.10">
    <property type="entry name" value="Winged helix-like DNA-binding domain superfamily/Winged helix DNA-binding domain"/>
    <property type="match status" value="1"/>
</dbReference>
<dbReference type="SUPFAM" id="SSF46785">
    <property type="entry name" value="Winged helix' DNA-binding domain"/>
    <property type="match status" value="1"/>
</dbReference>
<dbReference type="InterPro" id="IPR036388">
    <property type="entry name" value="WH-like_DNA-bd_sf"/>
</dbReference>
<dbReference type="CDD" id="cd05466">
    <property type="entry name" value="PBP2_LTTR_substrate"/>
    <property type="match status" value="1"/>
</dbReference>
<sequence length="295" mass="31682">MELRQLEHVLAVVETGSLTSAAARVGLTQQALSKSLSRLESDIGGKLFERETRGMALTRLGETVVEHARDVVASAGRLKSAAAAELGLERGKLVVGLSPIAATTFIGQSVARFAEAHPNLRIDVEAGLDTDFVAALHRGQIDLALSTRTIGQEDSVLVEQFTNEPWGIAGRIDHPWLGGARSLADLKGAAWVIGRNTDLLDEAIEEAFAACGLARPQPGIVTTSVLFTLTALMTTDRLAILPRSLCQHHTSLMWLDLSNGAWSTPLFLMRRKRAHIGLAARKLLDMLRTEAGEAG</sequence>
<evidence type="ECO:0000256" key="2">
    <source>
        <dbReference type="ARBA" id="ARBA00023015"/>
    </source>
</evidence>
<dbReference type="PANTHER" id="PTHR30419">
    <property type="entry name" value="HTH-TYPE TRANSCRIPTIONAL REGULATOR YBHD"/>
    <property type="match status" value="1"/>
</dbReference>
<organism evidence="6 7">
    <name type="scientific">Hyphomonas hirschiana VP5</name>
    <dbReference type="NCBI Taxonomy" id="1280951"/>
    <lineage>
        <taxon>Bacteria</taxon>
        <taxon>Pseudomonadati</taxon>
        <taxon>Pseudomonadota</taxon>
        <taxon>Alphaproteobacteria</taxon>
        <taxon>Hyphomonadales</taxon>
        <taxon>Hyphomonadaceae</taxon>
        <taxon>Hyphomonas</taxon>
    </lineage>
</organism>
<dbReference type="PANTHER" id="PTHR30419:SF8">
    <property type="entry name" value="NITROGEN ASSIMILATION TRANSCRIPTIONAL ACTIVATOR-RELATED"/>
    <property type="match status" value="1"/>
</dbReference>
<keyword evidence="4" id="KW-0804">Transcription</keyword>
<dbReference type="Pfam" id="PF00126">
    <property type="entry name" value="HTH_1"/>
    <property type="match status" value="1"/>
</dbReference>
<dbReference type="Pfam" id="PF03466">
    <property type="entry name" value="LysR_substrate"/>
    <property type="match status" value="1"/>
</dbReference>
<keyword evidence="7" id="KW-1185">Reference proteome</keyword>
<dbReference type="AlphaFoldDB" id="A0A059FRI2"/>
<dbReference type="RefSeq" id="WP_035591639.1">
    <property type="nucleotide sequence ID" value="NZ_ARYI01000008.1"/>
</dbReference>
<dbReference type="InterPro" id="IPR005119">
    <property type="entry name" value="LysR_subst-bd"/>
</dbReference>
<reference evidence="6 7" key="1">
    <citation type="submission" date="2013-04" db="EMBL/GenBank/DDBJ databases">
        <title>Hyphomonas hirschiana VP5 Genome Sequencing.</title>
        <authorList>
            <person name="Lai Q."/>
            <person name="Shao Z."/>
        </authorList>
    </citation>
    <scope>NUCLEOTIDE SEQUENCE [LARGE SCALE GENOMIC DNA]</scope>
    <source>
        <strain evidence="6 7">VP5</strain>
    </source>
</reference>
<feature type="domain" description="HTH lysR-type" evidence="5">
    <location>
        <begin position="1"/>
        <end position="58"/>
    </location>
</feature>
<dbReference type="InterPro" id="IPR050950">
    <property type="entry name" value="HTH-type_LysR_regulators"/>
</dbReference>
<evidence type="ECO:0000313" key="7">
    <source>
        <dbReference type="Proteomes" id="UP000025061"/>
    </source>
</evidence>
<dbReference type="GO" id="GO:0005829">
    <property type="term" value="C:cytosol"/>
    <property type="evidence" value="ECO:0007669"/>
    <property type="project" value="TreeGrafter"/>
</dbReference>
<evidence type="ECO:0000256" key="3">
    <source>
        <dbReference type="ARBA" id="ARBA00023125"/>
    </source>
</evidence>
<comment type="caution">
    <text evidence="6">The sequence shown here is derived from an EMBL/GenBank/DDBJ whole genome shotgun (WGS) entry which is preliminary data.</text>
</comment>
<dbReference type="GO" id="GO:0003677">
    <property type="term" value="F:DNA binding"/>
    <property type="evidence" value="ECO:0007669"/>
    <property type="project" value="UniProtKB-KW"/>
</dbReference>
<dbReference type="Proteomes" id="UP000025061">
    <property type="component" value="Unassembled WGS sequence"/>
</dbReference>
<dbReference type="FunFam" id="1.10.10.10:FF:000001">
    <property type="entry name" value="LysR family transcriptional regulator"/>
    <property type="match status" value="1"/>
</dbReference>
<evidence type="ECO:0000313" key="6">
    <source>
        <dbReference type="EMBL" id="KCZ93121.1"/>
    </source>
</evidence>
<dbReference type="InterPro" id="IPR036390">
    <property type="entry name" value="WH_DNA-bd_sf"/>
</dbReference>
<name>A0A059FRI2_9PROT</name>
<dbReference type="Gene3D" id="3.40.190.10">
    <property type="entry name" value="Periplasmic binding protein-like II"/>
    <property type="match status" value="2"/>
</dbReference>